<keyword evidence="2" id="KW-1185">Reference proteome</keyword>
<name>A0A562T9I0_9HYPH</name>
<organism evidence="1 2">
    <name type="scientific">Roseibium hamelinense</name>
    <dbReference type="NCBI Taxonomy" id="150831"/>
    <lineage>
        <taxon>Bacteria</taxon>
        <taxon>Pseudomonadati</taxon>
        <taxon>Pseudomonadota</taxon>
        <taxon>Alphaproteobacteria</taxon>
        <taxon>Hyphomicrobiales</taxon>
        <taxon>Stappiaceae</taxon>
        <taxon>Roseibium</taxon>
    </lineage>
</organism>
<comment type="caution">
    <text evidence="1">The sequence shown here is derived from an EMBL/GenBank/DDBJ whole genome shotgun (WGS) entry which is preliminary data.</text>
</comment>
<evidence type="ECO:0000313" key="2">
    <source>
        <dbReference type="Proteomes" id="UP000320593"/>
    </source>
</evidence>
<gene>
    <name evidence="1" type="ORF">JM93_01259</name>
</gene>
<dbReference type="EMBL" id="VLLF01000002">
    <property type="protein sequence ID" value="TWI90279.1"/>
    <property type="molecule type" value="Genomic_DNA"/>
</dbReference>
<accession>A0A562T9I0</accession>
<dbReference type="AlphaFoldDB" id="A0A562T9I0"/>
<proteinExistence type="predicted"/>
<reference evidence="1 2" key="1">
    <citation type="submission" date="2019-07" db="EMBL/GenBank/DDBJ databases">
        <title>Genomic Encyclopedia of Archaeal and Bacterial Type Strains, Phase II (KMG-II): from individual species to whole genera.</title>
        <authorList>
            <person name="Goeker M."/>
        </authorList>
    </citation>
    <scope>NUCLEOTIDE SEQUENCE [LARGE SCALE GENOMIC DNA]</scope>
    <source>
        <strain evidence="1 2">ATCC BAA-252</strain>
    </source>
</reference>
<protein>
    <submittedName>
        <fullName evidence="1">Uncharacterized protein</fullName>
    </submittedName>
</protein>
<dbReference type="Proteomes" id="UP000320593">
    <property type="component" value="Unassembled WGS sequence"/>
</dbReference>
<sequence length="196" mass="22436">MTAFVEPLNIARVERGEAGEEAQFLFRTWRENGGIIMPSSQMNYLSPKLMLFVPDQSQNDVPKTTFVGRQTTLRRFFPEAAEAAHPTRCLPIDYRQRQASGYSAAIAGEPWYDIQRTGDLLGRGAPDLTLERLILKFGTSAGFERLFCLIRVVTEHQRRDLSNPEHRQPCSQQRLGYRLAKLDRQTPNLSHECRRA</sequence>
<evidence type="ECO:0000313" key="1">
    <source>
        <dbReference type="EMBL" id="TWI90279.1"/>
    </source>
</evidence>